<proteinExistence type="predicted"/>
<dbReference type="CDD" id="cd06193">
    <property type="entry name" value="siderophore_interacting"/>
    <property type="match status" value="1"/>
</dbReference>
<comment type="caution">
    <text evidence="2">The sequence shown here is derived from an EMBL/GenBank/DDBJ whole genome shotgun (WGS) entry which is preliminary data.</text>
</comment>
<name>A0A2N3V7N1_9NOCA</name>
<evidence type="ECO:0000259" key="1">
    <source>
        <dbReference type="PROSITE" id="PS51384"/>
    </source>
</evidence>
<dbReference type="Gene3D" id="3.40.50.80">
    <property type="entry name" value="Nucleotide-binding domain of ferredoxin-NADP reductase (FNR) module"/>
    <property type="match status" value="1"/>
</dbReference>
<organism evidence="2 3">
    <name type="scientific">Nocardia fluminea</name>
    <dbReference type="NCBI Taxonomy" id="134984"/>
    <lineage>
        <taxon>Bacteria</taxon>
        <taxon>Bacillati</taxon>
        <taxon>Actinomycetota</taxon>
        <taxon>Actinomycetes</taxon>
        <taxon>Mycobacteriales</taxon>
        <taxon>Nocardiaceae</taxon>
        <taxon>Nocardia</taxon>
    </lineage>
</organism>
<dbReference type="SUPFAM" id="SSF63380">
    <property type="entry name" value="Riboflavin synthase domain-like"/>
    <property type="match status" value="1"/>
</dbReference>
<evidence type="ECO:0000313" key="3">
    <source>
        <dbReference type="Proteomes" id="UP000233766"/>
    </source>
</evidence>
<dbReference type="InterPro" id="IPR039261">
    <property type="entry name" value="FNR_nucleotide-bd"/>
</dbReference>
<dbReference type="PANTHER" id="PTHR30157">
    <property type="entry name" value="FERRIC REDUCTASE, NADPH-DEPENDENT"/>
    <property type="match status" value="1"/>
</dbReference>
<gene>
    <name evidence="2" type="ORF">ATK86_1968</name>
</gene>
<keyword evidence="3" id="KW-1185">Reference proteome</keyword>
<dbReference type="InterPro" id="IPR039374">
    <property type="entry name" value="SIP_fam"/>
</dbReference>
<reference evidence="2 3" key="1">
    <citation type="submission" date="2017-12" db="EMBL/GenBank/DDBJ databases">
        <title>Sequencing the genomes of 1000 Actinobacteria strains.</title>
        <authorList>
            <person name="Klenk H.-P."/>
        </authorList>
    </citation>
    <scope>NUCLEOTIDE SEQUENCE [LARGE SCALE GENOMIC DNA]</scope>
    <source>
        <strain evidence="2 3">DSM 44489</strain>
    </source>
</reference>
<dbReference type="PROSITE" id="PS51384">
    <property type="entry name" value="FAD_FR"/>
    <property type="match status" value="1"/>
</dbReference>
<protein>
    <submittedName>
        <fullName evidence="2">NADPH-dependent ferric siderophore reductase</fullName>
    </submittedName>
</protein>
<dbReference type="InterPro" id="IPR017927">
    <property type="entry name" value="FAD-bd_FR_type"/>
</dbReference>
<accession>A0A2N3V7N1</accession>
<dbReference type="InterPro" id="IPR017938">
    <property type="entry name" value="Riboflavin_synthase-like_b-brl"/>
</dbReference>
<dbReference type="InterPro" id="IPR007037">
    <property type="entry name" value="SIP_rossman_dom"/>
</dbReference>
<dbReference type="InterPro" id="IPR013113">
    <property type="entry name" value="SIP_FAD-bd"/>
</dbReference>
<dbReference type="RefSeq" id="WP_101464242.1">
    <property type="nucleotide sequence ID" value="NZ_PJMW01000002.1"/>
</dbReference>
<dbReference type="Pfam" id="PF08021">
    <property type="entry name" value="FAD_binding_9"/>
    <property type="match status" value="1"/>
</dbReference>
<evidence type="ECO:0000313" key="2">
    <source>
        <dbReference type="EMBL" id="PKV77618.1"/>
    </source>
</evidence>
<dbReference type="EMBL" id="PJMW01000002">
    <property type="protein sequence ID" value="PKV77618.1"/>
    <property type="molecule type" value="Genomic_DNA"/>
</dbReference>
<dbReference type="OrthoDB" id="9814826at2"/>
<dbReference type="GO" id="GO:0016491">
    <property type="term" value="F:oxidoreductase activity"/>
    <property type="evidence" value="ECO:0007669"/>
    <property type="project" value="InterPro"/>
</dbReference>
<sequence length="279" mass="30453">MTDRSGYAARIAEVLAGEHGAKVPYPIGLQEVEVIRTVPVGAGLLRITFGGPDIATFHSYVPDEHVRLVFPCEDGVLRLPERDGQSLEWGNPRPVSREYTVRRHSIADNELDIDFAIHPGGLASEWAIAATPGTRIHIAGPPGGVVVPETYDKFLFVGDITALPAIARWLERLTRTARGWAFIEVTGPEEEIEIDAPEGIEVRWLHRGDLEPGTGDALEKAVRGVEVPAGQRVYAWVAGEAGCLRGIRKVVRGELGIGPKDSLIAGYWKRGVADFDREE</sequence>
<dbReference type="PANTHER" id="PTHR30157:SF0">
    <property type="entry name" value="NADPH-DEPENDENT FERRIC-CHELATE REDUCTASE"/>
    <property type="match status" value="1"/>
</dbReference>
<dbReference type="Pfam" id="PF04954">
    <property type="entry name" value="SIP"/>
    <property type="match status" value="1"/>
</dbReference>
<dbReference type="AlphaFoldDB" id="A0A2N3V7N1"/>
<feature type="domain" description="FAD-binding FR-type" evidence="1">
    <location>
        <begin position="22"/>
        <end position="148"/>
    </location>
</feature>
<dbReference type="Gene3D" id="2.40.30.10">
    <property type="entry name" value="Translation factors"/>
    <property type="match status" value="1"/>
</dbReference>
<dbReference type="Proteomes" id="UP000233766">
    <property type="component" value="Unassembled WGS sequence"/>
</dbReference>